<evidence type="ECO:0000313" key="2">
    <source>
        <dbReference type="Proteomes" id="UP001050691"/>
    </source>
</evidence>
<evidence type="ECO:0000313" key="1">
    <source>
        <dbReference type="EMBL" id="GJJ16308.1"/>
    </source>
</evidence>
<protein>
    <submittedName>
        <fullName evidence="1">Uncharacterized protein</fullName>
    </submittedName>
</protein>
<organism evidence="1 2">
    <name type="scientific">Clathrus columnatus</name>
    <dbReference type="NCBI Taxonomy" id="1419009"/>
    <lineage>
        <taxon>Eukaryota</taxon>
        <taxon>Fungi</taxon>
        <taxon>Dikarya</taxon>
        <taxon>Basidiomycota</taxon>
        <taxon>Agaricomycotina</taxon>
        <taxon>Agaricomycetes</taxon>
        <taxon>Phallomycetidae</taxon>
        <taxon>Phallales</taxon>
        <taxon>Clathraceae</taxon>
        <taxon>Clathrus</taxon>
    </lineage>
</organism>
<sequence>MLQKKIIEWKQLKLGTDFPELRQRELNDNLAILRILDDPPYDEFSPFASEPVAGTNKQKRQTFFNFLAFCLAESRHEPVAVATTIYACQPRQGGHYSNELNIDSKGVWKKLQSVVRELADFSYAVDQWGRQESSPSVRSWGGEKDTPSDCLKACFEELRIYARTHNFDEPHLRTDPHARIRMYQQWLTPAVTLTTTQFLCEMDTYNWNLPPKLLRSLRLLRRRCFKIRWYDLGATLLCCFARDCVWRILGYPSYNDFLGGDEDDFSSGFFRVVFIEPPEPPPNPMPRLYPTVQDMVQDILHNIDETDGSDEQPQQPQQQPDNEQQLYACDITGKPYAQAYWTPTCTPHYHAELLIIDYLMQRGLRPSPTFVGGSQLTCRVCQWYVDRLINYKFVLHTGMLDTQDLEVPSDWLIPPTETGSIVVEFIRDRAARLILEEETLQRLAWEKEFEAENQMQIGYDEDIQQQQHITTTDHLQQPINRVI</sequence>
<name>A0AAV5ARY9_9AGAM</name>
<proteinExistence type="predicted"/>
<comment type="caution">
    <text evidence="1">The sequence shown here is derived from an EMBL/GenBank/DDBJ whole genome shotgun (WGS) entry which is preliminary data.</text>
</comment>
<accession>A0AAV5ARY9</accession>
<keyword evidence="2" id="KW-1185">Reference proteome</keyword>
<dbReference type="AlphaFoldDB" id="A0AAV5ARY9"/>
<gene>
    <name evidence="1" type="ORF">Clacol_010605</name>
</gene>
<dbReference type="Proteomes" id="UP001050691">
    <property type="component" value="Unassembled WGS sequence"/>
</dbReference>
<dbReference type="EMBL" id="BPWL01000018">
    <property type="protein sequence ID" value="GJJ16308.1"/>
    <property type="molecule type" value="Genomic_DNA"/>
</dbReference>
<reference evidence="1" key="1">
    <citation type="submission" date="2021-10" db="EMBL/GenBank/DDBJ databases">
        <title>De novo Genome Assembly of Clathrus columnatus (Basidiomycota, Fungi) Using Illumina and Nanopore Sequence Data.</title>
        <authorList>
            <person name="Ogiso-Tanaka E."/>
            <person name="Itagaki H."/>
            <person name="Hosoya T."/>
            <person name="Hosaka K."/>
        </authorList>
    </citation>
    <scope>NUCLEOTIDE SEQUENCE</scope>
    <source>
        <strain evidence="1">MO-923</strain>
    </source>
</reference>